<comment type="caution">
    <text evidence="3">The sequence shown here is derived from an EMBL/GenBank/DDBJ whole genome shotgun (WGS) entry which is preliminary data.</text>
</comment>
<accession>A0ABS7NB33</accession>
<evidence type="ECO:0000313" key="4">
    <source>
        <dbReference type="Proteomes" id="UP000766629"/>
    </source>
</evidence>
<proteinExistence type="predicted"/>
<sequence length="326" mass="33696">MTKLTQPHTELESLLDLADRTARVLAECRLPGSYGIDDMEFLILLGIGLTIGGVAIALDDDDDEAVDTTGDTITGTEEPDVLTGTELDDTISGEAGDDAIAGAEGDDWLRGGGDQDLLSGGAGNDSLAGSLGSDWLQGGEGQDTLLGGYGNDALNGGEGADLMEGGEGSDVLSGGLSSEVDDDELEDALDDYLFRSNSRLNLRFDEIEDDNAADTLYGGAGHDTLVAGAGDVLSGGGGSNDFVTGYWSEAGNPASVTDFNLDEDQLVYYYDFGETAPELTLESEDNETGGQDAILYADGVAVMRVADAGGELTLATHVTMVESYLG</sequence>
<dbReference type="Pfam" id="PF00353">
    <property type="entry name" value="HemolysinCabind"/>
    <property type="match status" value="3"/>
</dbReference>
<dbReference type="PANTHER" id="PTHR38340:SF1">
    <property type="entry name" value="S-LAYER PROTEIN"/>
    <property type="match status" value="1"/>
</dbReference>
<name>A0ABS7NB33_9RHOB</name>
<dbReference type="InterPro" id="IPR050557">
    <property type="entry name" value="RTX_toxin/Mannuronan_C5-epim"/>
</dbReference>
<dbReference type="InterPro" id="IPR018511">
    <property type="entry name" value="Hemolysin-typ_Ca-bd_CS"/>
</dbReference>
<keyword evidence="2" id="KW-0964">Secreted</keyword>
<keyword evidence="4" id="KW-1185">Reference proteome</keyword>
<reference evidence="3 4" key="1">
    <citation type="submission" date="2021-06" db="EMBL/GenBank/DDBJ databases">
        <title>50 bacteria genomes isolated from Dapeng, Shenzhen, China.</title>
        <authorList>
            <person name="Zheng W."/>
            <person name="Yu S."/>
            <person name="Huang Y."/>
        </authorList>
    </citation>
    <scope>NUCLEOTIDE SEQUENCE [LARGE SCALE GENOMIC DNA]</scope>
    <source>
        <strain evidence="3 4">DP1N14-2</strain>
    </source>
</reference>
<evidence type="ECO:0000256" key="1">
    <source>
        <dbReference type="ARBA" id="ARBA00004613"/>
    </source>
</evidence>
<evidence type="ECO:0000313" key="3">
    <source>
        <dbReference type="EMBL" id="MBY6138398.1"/>
    </source>
</evidence>
<protein>
    <submittedName>
        <fullName evidence="3">Calcium-binding protein</fullName>
    </submittedName>
</protein>
<dbReference type="SUPFAM" id="SSF51120">
    <property type="entry name" value="beta-Roll"/>
    <property type="match status" value="2"/>
</dbReference>
<dbReference type="InterPro" id="IPR011049">
    <property type="entry name" value="Serralysin-like_metalloprot_C"/>
</dbReference>
<dbReference type="RefSeq" id="WP_222503171.1">
    <property type="nucleotide sequence ID" value="NZ_JAHVJA010000001.1"/>
</dbReference>
<dbReference type="InterPro" id="IPR001343">
    <property type="entry name" value="Hemolysn_Ca-bd"/>
</dbReference>
<dbReference type="Proteomes" id="UP000766629">
    <property type="component" value="Unassembled WGS sequence"/>
</dbReference>
<comment type="subcellular location">
    <subcellularLocation>
        <location evidence="1">Secreted</location>
    </subcellularLocation>
</comment>
<dbReference type="PRINTS" id="PR00313">
    <property type="entry name" value="CABNDNGRPT"/>
</dbReference>
<organism evidence="3 4">
    <name type="scientific">Leisingera daeponensis</name>
    <dbReference type="NCBI Taxonomy" id="405746"/>
    <lineage>
        <taxon>Bacteria</taxon>
        <taxon>Pseudomonadati</taxon>
        <taxon>Pseudomonadota</taxon>
        <taxon>Alphaproteobacteria</taxon>
        <taxon>Rhodobacterales</taxon>
        <taxon>Roseobacteraceae</taxon>
        <taxon>Leisingera</taxon>
    </lineage>
</organism>
<dbReference type="EMBL" id="JAHVJA010000001">
    <property type="protein sequence ID" value="MBY6138398.1"/>
    <property type="molecule type" value="Genomic_DNA"/>
</dbReference>
<evidence type="ECO:0000256" key="2">
    <source>
        <dbReference type="ARBA" id="ARBA00022525"/>
    </source>
</evidence>
<dbReference type="Gene3D" id="2.150.10.10">
    <property type="entry name" value="Serralysin-like metalloprotease, C-terminal"/>
    <property type="match status" value="3"/>
</dbReference>
<dbReference type="PANTHER" id="PTHR38340">
    <property type="entry name" value="S-LAYER PROTEIN"/>
    <property type="match status" value="1"/>
</dbReference>
<gene>
    <name evidence="3" type="ORF">KUV26_03030</name>
</gene>
<dbReference type="PROSITE" id="PS00330">
    <property type="entry name" value="HEMOLYSIN_CALCIUM"/>
    <property type="match status" value="3"/>
</dbReference>